<evidence type="ECO:0000256" key="7">
    <source>
        <dbReference type="ARBA" id="ARBA00048208"/>
    </source>
</evidence>
<dbReference type="FunFam" id="3.90.226.10:FF:000017">
    <property type="entry name" value="Propionyl-CoA carboxylase subunit beta 5"/>
    <property type="match status" value="1"/>
</dbReference>
<comment type="subunit">
    <text evidence="4">The holoenzyme is a dodecamer composed of 6 PCCA/alpha subunits and 6 PCCB/beta subunits.</text>
</comment>
<dbReference type="InterPro" id="IPR011763">
    <property type="entry name" value="COA_CT_C"/>
</dbReference>
<comment type="catalytic activity">
    <reaction evidence="7">
        <text>butanoyl-CoA + hydrogencarbonate + ATP = (2S)-ethylmalonyl-CoA + ADP + phosphate + H(+)</text>
        <dbReference type="Rhea" id="RHEA:59520"/>
        <dbReference type="ChEBI" id="CHEBI:15378"/>
        <dbReference type="ChEBI" id="CHEBI:17544"/>
        <dbReference type="ChEBI" id="CHEBI:30616"/>
        <dbReference type="ChEBI" id="CHEBI:43474"/>
        <dbReference type="ChEBI" id="CHEBI:57371"/>
        <dbReference type="ChEBI" id="CHEBI:60909"/>
        <dbReference type="ChEBI" id="CHEBI:456216"/>
    </reaction>
    <physiologicalReaction direction="left-to-right" evidence="7">
        <dbReference type="Rhea" id="RHEA:59521"/>
    </physiologicalReaction>
</comment>
<dbReference type="GO" id="GO:0005739">
    <property type="term" value="C:mitochondrion"/>
    <property type="evidence" value="ECO:0007669"/>
    <property type="project" value="TreeGrafter"/>
</dbReference>
<dbReference type="PANTHER" id="PTHR43842">
    <property type="entry name" value="PROPIONYL-COA CARBOXYLASE BETA CHAIN"/>
    <property type="match status" value="1"/>
</dbReference>
<dbReference type="PANTHER" id="PTHR43842:SF4">
    <property type="match status" value="1"/>
</dbReference>
<dbReference type="InterPro" id="IPR034733">
    <property type="entry name" value="AcCoA_carboxyl_beta"/>
</dbReference>
<dbReference type="InterPro" id="IPR051047">
    <property type="entry name" value="AccD/PCCB"/>
</dbReference>
<evidence type="ECO:0000256" key="6">
    <source>
        <dbReference type="ARBA" id="ARBA00042797"/>
    </source>
</evidence>
<evidence type="ECO:0000256" key="1">
    <source>
        <dbReference type="ARBA" id="ARBA00005060"/>
    </source>
</evidence>
<name>A0A1A9VJI1_GLOAU</name>
<feature type="domain" description="CoA carboxyltransferase N-terminal" evidence="9">
    <location>
        <begin position="485"/>
        <end position="741"/>
    </location>
</feature>
<keyword evidence="12" id="KW-1185">Reference proteome</keyword>
<dbReference type="GO" id="GO:0009062">
    <property type="term" value="P:fatty acid catabolic process"/>
    <property type="evidence" value="ECO:0007669"/>
    <property type="project" value="UniProtKB-ARBA"/>
</dbReference>
<reference evidence="11" key="1">
    <citation type="submission" date="2020-05" db="UniProtKB">
        <authorList>
            <consortium name="EnsemblMetazoa"/>
        </authorList>
    </citation>
    <scope>IDENTIFICATION</scope>
    <source>
        <strain evidence="11">TTRI</strain>
    </source>
</reference>
<dbReference type="EC" id="6.4.1.3" evidence="3"/>
<protein>
    <recommendedName>
        <fullName evidence="5">Propionyl-CoA carboxylase beta chain, mitochondrial</fullName>
        <ecNumber evidence="3">6.4.1.3</ecNumber>
    </recommendedName>
    <alternativeName>
        <fullName evidence="6">Propanoyl-CoA:carbon dioxide ligase subunit beta</fullName>
    </alternativeName>
</protein>
<dbReference type="Gene3D" id="3.90.226.10">
    <property type="entry name" value="2-enoyl-CoA Hydratase, Chain A, domain 1"/>
    <property type="match status" value="2"/>
</dbReference>
<feature type="domain" description="CoA carboxyltransferase C-terminal" evidence="10">
    <location>
        <begin position="748"/>
        <end position="983"/>
    </location>
</feature>
<dbReference type="VEuPathDB" id="VectorBase:GAUT039404"/>
<dbReference type="Pfam" id="PF01039">
    <property type="entry name" value="Carboxyl_trans"/>
    <property type="match status" value="1"/>
</dbReference>
<evidence type="ECO:0000256" key="8">
    <source>
        <dbReference type="ARBA" id="ARBA00049495"/>
    </source>
</evidence>
<evidence type="ECO:0000313" key="11">
    <source>
        <dbReference type="EnsemblMetazoa" id="GAUT039404-PA"/>
    </source>
</evidence>
<evidence type="ECO:0000256" key="2">
    <source>
        <dbReference type="ARBA" id="ARBA00006102"/>
    </source>
</evidence>
<dbReference type="InterPro" id="IPR029045">
    <property type="entry name" value="ClpP/crotonase-like_dom_sf"/>
</dbReference>
<dbReference type="AlphaFoldDB" id="A0A1A9VJI1"/>
<proteinExistence type="inferred from homology"/>
<dbReference type="PROSITE" id="PS50989">
    <property type="entry name" value="COA_CT_CTER"/>
    <property type="match status" value="1"/>
</dbReference>
<evidence type="ECO:0000256" key="5">
    <source>
        <dbReference type="ARBA" id="ARBA00041138"/>
    </source>
</evidence>
<dbReference type="STRING" id="7395.A0A1A9VJI1"/>
<dbReference type="FunFam" id="3.90.226.10:FF:000016">
    <property type="entry name" value="Propionyl-CoA carboxylase, beta subunit"/>
    <property type="match status" value="1"/>
</dbReference>
<evidence type="ECO:0000259" key="9">
    <source>
        <dbReference type="PROSITE" id="PS50980"/>
    </source>
</evidence>
<dbReference type="InterPro" id="IPR011762">
    <property type="entry name" value="COA_CT_N"/>
</dbReference>
<sequence>MMFELDRENSICSITCSEKLVWSFHPPVSITLNSKSLILPIPSRLSLVTPGILLTTAAFLPTNLLKRVDLPAFGRYMVGQDIQKHNPDSIDIDEGYDTRAPTPAHLEDDVLDTTLSSELHITEEDSEGSYSTEYNENIDESEDEDILNVSFKTCPDMDEDALSVLYETCQSEQDIEDELEDLEVTGAPQPDIAIYKQVDECVRKNTLSTLLNTRCQTNTSHLYSNETVAEGIIKKLLELIALGKDKKIMFGIPCYVFSENTSLIDFLVRNLYILKTQELSIHEKHQLDLLSSKISDLVSTGTYMSEGALKLFVCDSIENDKKDGVILERDNKFYFVQCPEESVITPAKFLSNPEFQNLDGALKIGEGDDVIRIQDGKYHDIKGRFQMTFPISNSEKIVMTLSSEKADKPENASSFGKIMVDMDGENCKLFLKHYETLKGKPRTEEIIGRAKSFVEEKNGKQNEQFSVLEEVSISKCSHFNCQRQDFKILENLKTKALEAEKGGGSNRINKQHEKGKLTARERLSILLDENSFEEYDKFVKHHVADFGMQNANFLGDGVVIGHGTIYGKKVFVYSQDFTVFGGSLGASHAKKICKIMDMAINARVPVIGLNDSGGARIQEGVNSLAGYGEIFQRNVNASGVIPQISLIMGPCAGGAVYSPALTDFTFMVKNSSYMFITGPDVVKKVTYEDVSFEDLGGAKIHTSKTGVADFAFNNDVEMLLKMREFFTFLPANNQESPKPKSTCDSVNDIDESLNTLIPSNPNTPYDMYELIEKVCDEKKFFELKPDFARNIIIGFSRIGGNTVGIVANQPMHLAGCLDIDSSRKAARFVRFCDAFNIPIITLIDVPGFLPGTNQEYNNIIQHGAKLLYAYAEATVPKISLITRKAYGGAYIVMNSKHLKGDINYAWPTAEIAVMGPESAVEIIFRHEKDQQTLIKEYKEKFANPFFAASHGYIDDIIVPSKTRHHFHKALELLKNKKVERIWKKHDNLPLNKEKEEEKKRLAKALKQNILKRKKQQQSRQSRPLSKFVCGEEFLEESAAEYSNVFEEALTTKLPSET</sequence>
<dbReference type="EnsemblMetazoa" id="GAUT039404-RA">
    <property type="protein sequence ID" value="GAUT039404-PA"/>
    <property type="gene ID" value="GAUT039404"/>
</dbReference>
<organism evidence="11 12">
    <name type="scientific">Glossina austeni</name>
    <name type="common">Savannah tsetse fly</name>
    <dbReference type="NCBI Taxonomy" id="7395"/>
    <lineage>
        <taxon>Eukaryota</taxon>
        <taxon>Metazoa</taxon>
        <taxon>Ecdysozoa</taxon>
        <taxon>Arthropoda</taxon>
        <taxon>Hexapoda</taxon>
        <taxon>Insecta</taxon>
        <taxon>Pterygota</taxon>
        <taxon>Neoptera</taxon>
        <taxon>Endopterygota</taxon>
        <taxon>Diptera</taxon>
        <taxon>Brachycera</taxon>
        <taxon>Muscomorpha</taxon>
        <taxon>Hippoboscoidea</taxon>
        <taxon>Glossinidae</taxon>
        <taxon>Glossina</taxon>
    </lineage>
</organism>
<evidence type="ECO:0000256" key="3">
    <source>
        <dbReference type="ARBA" id="ARBA00013050"/>
    </source>
</evidence>
<dbReference type="Proteomes" id="UP000078200">
    <property type="component" value="Unassembled WGS sequence"/>
</dbReference>
<comment type="catalytic activity">
    <reaction evidence="8">
        <text>propanoyl-CoA + hydrogencarbonate + ATP = (S)-methylmalonyl-CoA + ADP + phosphate + H(+)</text>
        <dbReference type="Rhea" id="RHEA:23720"/>
        <dbReference type="ChEBI" id="CHEBI:15378"/>
        <dbReference type="ChEBI" id="CHEBI:17544"/>
        <dbReference type="ChEBI" id="CHEBI:30616"/>
        <dbReference type="ChEBI" id="CHEBI:43474"/>
        <dbReference type="ChEBI" id="CHEBI:57327"/>
        <dbReference type="ChEBI" id="CHEBI:57392"/>
        <dbReference type="ChEBI" id="CHEBI:456216"/>
        <dbReference type="EC" id="6.4.1.3"/>
    </reaction>
    <physiologicalReaction direction="left-to-right" evidence="8">
        <dbReference type="Rhea" id="RHEA:23721"/>
    </physiologicalReaction>
</comment>
<evidence type="ECO:0000313" key="12">
    <source>
        <dbReference type="Proteomes" id="UP000078200"/>
    </source>
</evidence>
<comment type="similarity">
    <text evidence="2">Belongs to the AccD/PCCB family.</text>
</comment>
<evidence type="ECO:0000259" key="10">
    <source>
        <dbReference type="PROSITE" id="PS50989"/>
    </source>
</evidence>
<dbReference type="SUPFAM" id="SSF52096">
    <property type="entry name" value="ClpP/crotonase"/>
    <property type="match status" value="2"/>
</dbReference>
<comment type="pathway">
    <text evidence="1">Metabolic intermediate metabolism; propanoyl-CoA degradation; succinyl-CoA from propanoyl-CoA: step 1/3.</text>
</comment>
<accession>A0A1A9VJI1</accession>
<evidence type="ECO:0000256" key="4">
    <source>
        <dbReference type="ARBA" id="ARBA00038567"/>
    </source>
</evidence>
<dbReference type="GO" id="GO:0004658">
    <property type="term" value="F:propionyl-CoA carboxylase activity"/>
    <property type="evidence" value="ECO:0007669"/>
    <property type="project" value="UniProtKB-EC"/>
</dbReference>
<dbReference type="PROSITE" id="PS50980">
    <property type="entry name" value="COA_CT_NTER"/>
    <property type="match status" value="1"/>
</dbReference>